<dbReference type="GO" id="GO:0047429">
    <property type="term" value="F:nucleoside triphosphate diphosphatase activity"/>
    <property type="evidence" value="ECO:0007669"/>
    <property type="project" value="UniProtKB-EC"/>
</dbReference>
<dbReference type="CDD" id="cd00555">
    <property type="entry name" value="Maf"/>
    <property type="match status" value="1"/>
</dbReference>
<sequence length="224" mass="23398">MRLILASTSPARLAVLQNAGIEPLVRPSAVDEDAVLAANGPLSPAQTVLTLARAKALAVADGDERDALNGLVLGGDSMFEIDGEIYGKPGSPEVARERWEMQRGRTGTLWSGHWLVDRIKGASSEGVGEDGGEGIGEGVGAVKSAEVTFVDDLSDTEIDAYIASGEPLWVAGAFTIDSLGGAFIERISGDPSTVIGISLPVVRDLTKQLGYDWPSLWNRPGAAS</sequence>
<protein>
    <recommendedName>
        <fullName evidence="3">Nucleoside triphosphate pyrophosphatase</fullName>
        <ecNumber evidence="3">3.6.1.9</ecNumber>
    </recommendedName>
    <alternativeName>
        <fullName evidence="3">Nucleotide pyrophosphatase</fullName>
        <shortName evidence="3">Nucleotide PPase</shortName>
    </alternativeName>
</protein>
<dbReference type="InterPro" id="IPR003697">
    <property type="entry name" value="Maf-like"/>
</dbReference>
<gene>
    <name evidence="4" type="ORF">F8O05_00310</name>
</gene>
<comment type="similarity">
    <text evidence="3">Belongs to the Maf family.</text>
</comment>
<evidence type="ECO:0000256" key="1">
    <source>
        <dbReference type="ARBA" id="ARBA00001968"/>
    </source>
</evidence>
<dbReference type="EC" id="3.6.1.9" evidence="3"/>
<organism evidence="4 5">
    <name type="scientific">Gulosibacter chungangensis</name>
    <dbReference type="NCBI Taxonomy" id="979746"/>
    <lineage>
        <taxon>Bacteria</taxon>
        <taxon>Bacillati</taxon>
        <taxon>Actinomycetota</taxon>
        <taxon>Actinomycetes</taxon>
        <taxon>Micrococcales</taxon>
        <taxon>Microbacteriaceae</taxon>
        <taxon>Gulosibacter</taxon>
    </lineage>
</organism>
<feature type="active site" description="Proton acceptor" evidence="3">
    <location>
        <position position="76"/>
    </location>
</feature>
<dbReference type="PIRSF" id="PIRSF006305">
    <property type="entry name" value="Maf"/>
    <property type="match status" value="1"/>
</dbReference>
<dbReference type="EMBL" id="WBKB01000001">
    <property type="protein sequence ID" value="KAB1644762.1"/>
    <property type="molecule type" value="Genomic_DNA"/>
</dbReference>
<comment type="catalytic activity">
    <reaction evidence="3">
        <text>a ribonucleoside 5'-triphosphate + H2O = a ribonucleoside 5'-phosphate + diphosphate + H(+)</text>
        <dbReference type="Rhea" id="RHEA:23996"/>
        <dbReference type="ChEBI" id="CHEBI:15377"/>
        <dbReference type="ChEBI" id="CHEBI:15378"/>
        <dbReference type="ChEBI" id="CHEBI:33019"/>
        <dbReference type="ChEBI" id="CHEBI:58043"/>
        <dbReference type="ChEBI" id="CHEBI:61557"/>
        <dbReference type="EC" id="3.6.1.9"/>
    </reaction>
</comment>
<dbReference type="GO" id="GO:0005737">
    <property type="term" value="C:cytoplasm"/>
    <property type="evidence" value="ECO:0007669"/>
    <property type="project" value="UniProtKB-SubCell"/>
</dbReference>
<evidence type="ECO:0000313" key="5">
    <source>
        <dbReference type="Proteomes" id="UP000433493"/>
    </source>
</evidence>
<evidence type="ECO:0000256" key="3">
    <source>
        <dbReference type="HAMAP-Rule" id="MF_00528"/>
    </source>
</evidence>
<dbReference type="NCBIfam" id="TIGR00172">
    <property type="entry name" value="maf"/>
    <property type="match status" value="1"/>
</dbReference>
<dbReference type="GO" id="GO:0009117">
    <property type="term" value="P:nucleotide metabolic process"/>
    <property type="evidence" value="ECO:0007669"/>
    <property type="project" value="UniProtKB-KW"/>
</dbReference>
<dbReference type="Pfam" id="PF02545">
    <property type="entry name" value="Maf"/>
    <property type="match status" value="1"/>
</dbReference>
<proteinExistence type="inferred from homology"/>
<keyword evidence="3" id="KW-0546">Nucleotide metabolism</keyword>
<accession>A0A7J5BFS7</accession>
<evidence type="ECO:0000313" key="4">
    <source>
        <dbReference type="EMBL" id="KAB1644762.1"/>
    </source>
</evidence>
<name>A0A7J5BFS7_9MICO</name>
<dbReference type="OrthoDB" id="3527985at2"/>
<dbReference type="Gene3D" id="3.90.950.10">
    <property type="match status" value="1"/>
</dbReference>
<evidence type="ECO:0000256" key="2">
    <source>
        <dbReference type="ARBA" id="ARBA00022801"/>
    </source>
</evidence>
<comment type="catalytic activity">
    <reaction evidence="3">
        <text>a 2'-deoxyribonucleoside 5'-triphosphate + H2O = a 2'-deoxyribonucleoside 5'-phosphate + diphosphate + H(+)</text>
        <dbReference type="Rhea" id="RHEA:44644"/>
        <dbReference type="ChEBI" id="CHEBI:15377"/>
        <dbReference type="ChEBI" id="CHEBI:15378"/>
        <dbReference type="ChEBI" id="CHEBI:33019"/>
        <dbReference type="ChEBI" id="CHEBI:61560"/>
        <dbReference type="ChEBI" id="CHEBI:65317"/>
        <dbReference type="EC" id="3.6.1.9"/>
    </reaction>
</comment>
<comment type="cofactor">
    <cofactor evidence="1 3">
        <name>a divalent metal cation</name>
        <dbReference type="ChEBI" id="CHEBI:60240"/>
    </cofactor>
</comment>
<dbReference type="RefSeq" id="WP_158050769.1">
    <property type="nucleotide sequence ID" value="NZ_WBKB01000001.1"/>
</dbReference>
<dbReference type="PANTHER" id="PTHR43213:SF5">
    <property type="entry name" value="BIFUNCTIONAL DTTP_UTP PYROPHOSPHATASE_METHYLTRANSFERASE PROTEIN-RELATED"/>
    <property type="match status" value="1"/>
</dbReference>
<dbReference type="AlphaFoldDB" id="A0A7J5BFS7"/>
<comment type="caution">
    <text evidence="4">The sequence shown here is derived from an EMBL/GenBank/DDBJ whole genome shotgun (WGS) entry which is preliminary data.</text>
</comment>
<comment type="subcellular location">
    <subcellularLocation>
        <location evidence="3">Cytoplasm</location>
    </subcellularLocation>
</comment>
<comment type="caution">
    <text evidence="3">Lacks conserved residue(s) required for the propagation of feature annotation.</text>
</comment>
<dbReference type="InterPro" id="IPR029001">
    <property type="entry name" value="ITPase-like_fam"/>
</dbReference>
<dbReference type="PANTHER" id="PTHR43213">
    <property type="entry name" value="BIFUNCTIONAL DTTP/UTP PYROPHOSPHATASE/METHYLTRANSFERASE PROTEIN-RELATED"/>
    <property type="match status" value="1"/>
</dbReference>
<comment type="function">
    <text evidence="3">Nucleoside triphosphate pyrophosphatase. May have a dual role in cell division arrest and in preventing the incorporation of modified nucleotides into cellular nucleic acids.</text>
</comment>
<keyword evidence="2 3" id="KW-0378">Hydrolase</keyword>
<reference evidence="4 5" key="1">
    <citation type="submission" date="2019-09" db="EMBL/GenBank/DDBJ databases">
        <title>Phylogeny of genus Pseudoclavibacter and closely related genus.</title>
        <authorList>
            <person name="Li Y."/>
        </authorList>
    </citation>
    <scope>NUCLEOTIDE SEQUENCE [LARGE SCALE GENOMIC DNA]</scope>
    <source>
        <strain evidence="4 5">KCTC 13959</strain>
    </source>
</reference>
<dbReference type="Proteomes" id="UP000433493">
    <property type="component" value="Unassembled WGS sequence"/>
</dbReference>
<keyword evidence="3" id="KW-0963">Cytoplasm</keyword>
<keyword evidence="5" id="KW-1185">Reference proteome</keyword>
<dbReference type="SUPFAM" id="SSF52972">
    <property type="entry name" value="ITPase-like"/>
    <property type="match status" value="1"/>
</dbReference>
<dbReference type="HAMAP" id="MF_00528">
    <property type="entry name" value="Maf"/>
    <property type="match status" value="1"/>
</dbReference>